<dbReference type="NCBIfam" id="TIGR00336">
    <property type="entry name" value="pyrE"/>
    <property type="match status" value="1"/>
</dbReference>
<dbReference type="InterPro" id="IPR004467">
    <property type="entry name" value="Or_phspho_trans_dom"/>
</dbReference>
<dbReference type="SUPFAM" id="SSF53271">
    <property type="entry name" value="PRTase-like"/>
    <property type="match status" value="1"/>
</dbReference>
<dbReference type="PANTHER" id="PTHR19278:SF9">
    <property type="entry name" value="URIDINE 5'-MONOPHOSPHATE SYNTHASE"/>
    <property type="match status" value="1"/>
</dbReference>
<reference evidence="7" key="1">
    <citation type="submission" date="2019-08" db="EMBL/GenBank/DDBJ databases">
        <authorList>
            <person name="Kucharzyk K."/>
            <person name="Murdoch R.W."/>
            <person name="Higgins S."/>
            <person name="Loffler F."/>
        </authorList>
    </citation>
    <scope>NUCLEOTIDE SEQUENCE</scope>
</reference>
<organism evidence="7">
    <name type="scientific">bioreactor metagenome</name>
    <dbReference type="NCBI Taxonomy" id="1076179"/>
    <lineage>
        <taxon>unclassified sequences</taxon>
        <taxon>metagenomes</taxon>
        <taxon>ecological metagenomes</taxon>
    </lineage>
</organism>
<keyword evidence="3 7" id="KW-0328">Glycosyltransferase</keyword>
<feature type="domain" description="Phosphoribosyltransferase" evidence="6">
    <location>
        <begin position="52"/>
        <end position="152"/>
    </location>
</feature>
<evidence type="ECO:0000256" key="2">
    <source>
        <dbReference type="ARBA" id="ARBA00011971"/>
    </source>
</evidence>
<dbReference type="InterPro" id="IPR000836">
    <property type="entry name" value="PRTase_dom"/>
</dbReference>
<dbReference type="InterPro" id="IPR023031">
    <property type="entry name" value="OPRT"/>
</dbReference>
<dbReference type="EC" id="2.4.2.10" evidence="2"/>
<gene>
    <name evidence="7" type="primary">pyrE_39</name>
    <name evidence="7" type="ORF">SDC9_107782</name>
</gene>
<name>A0A645B7A0_9ZZZZ</name>
<evidence type="ECO:0000256" key="1">
    <source>
        <dbReference type="ARBA" id="ARBA00004889"/>
    </source>
</evidence>
<dbReference type="Gene3D" id="3.40.50.2020">
    <property type="match status" value="1"/>
</dbReference>
<dbReference type="InterPro" id="IPR029057">
    <property type="entry name" value="PRTase-like"/>
</dbReference>
<evidence type="ECO:0000313" key="7">
    <source>
        <dbReference type="EMBL" id="MPM60928.1"/>
    </source>
</evidence>
<dbReference type="GO" id="GO:0044205">
    <property type="term" value="P:'de novo' UMP biosynthetic process"/>
    <property type="evidence" value="ECO:0007669"/>
    <property type="project" value="UniProtKB-UniPathway"/>
</dbReference>
<keyword evidence="5" id="KW-0665">Pyrimidine biosynthesis</keyword>
<evidence type="ECO:0000259" key="6">
    <source>
        <dbReference type="Pfam" id="PF00156"/>
    </source>
</evidence>
<dbReference type="PANTHER" id="PTHR19278">
    <property type="entry name" value="OROTATE PHOSPHORIBOSYLTRANSFERASE"/>
    <property type="match status" value="1"/>
</dbReference>
<evidence type="ECO:0000256" key="4">
    <source>
        <dbReference type="ARBA" id="ARBA00022679"/>
    </source>
</evidence>
<dbReference type="UniPathway" id="UPA00070">
    <property type="reaction ID" value="UER00119"/>
</dbReference>
<dbReference type="AlphaFoldDB" id="A0A645B7A0"/>
<sequence length="177" mass="19268">MKSKLAKKIYETAYITGEFKLRSGQISNEYFDKYKFEANPSLLAEITIIMKNNLPAGTEVLAGLEMGGIPIATSLSLETGIPAAFVRKKAKEYGTCKLAEGTDVSGKRVCIIEDVVTTGGAIIDGVRELRKLGAVIDTVMCVIRRNANAADILAEYGLKLIPAFTMEEIKKAMNEEL</sequence>
<dbReference type="GO" id="GO:0019856">
    <property type="term" value="P:pyrimidine nucleobase biosynthetic process"/>
    <property type="evidence" value="ECO:0007669"/>
    <property type="project" value="TreeGrafter"/>
</dbReference>
<evidence type="ECO:0000256" key="5">
    <source>
        <dbReference type="ARBA" id="ARBA00022975"/>
    </source>
</evidence>
<dbReference type="GO" id="GO:0004588">
    <property type="term" value="F:orotate phosphoribosyltransferase activity"/>
    <property type="evidence" value="ECO:0007669"/>
    <property type="project" value="UniProtKB-EC"/>
</dbReference>
<proteinExistence type="inferred from homology"/>
<dbReference type="HAMAP" id="MF_01208">
    <property type="entry name" value="PyrE"/>
    <property type="match status" value="1"/>
</dbReference>
<dbReference type="Pfam" id="PF00156">
    <property type="entry name" value="Pribosyltran"/>
    <property type="match status" value="1"/>
</dbReference>
<comment type="pathway">
    <text evidence="1">Pyrimidine metabolism; UMP biosynthesis via de novo pathway; UMP from orotate: step 1/2.</text>
</comment>
<keyword evidence="4 7" id="KW-0808">Transferase</keyword>
<dbReference type="EMBL" id="VSSQ01018063">
    <property type="protein sequence ID" value="MPM60928.1"/>
    <property type="molecule type" value="Genomic_DNA"/>
</dbReference>
<accession>A0A645B7A0</accession>
<dbReference type="CDD" id="cd06223">
    <property type="entry name" value="PRTases_typeI"/>
    <property type="match status" value="1"/>
</dbReference>
<comment type="caution">
    <text evidence="7">The sequence shown here is derived from an EMBL/GenBank/DDBJ whole genome shotgun (WGS) entry which is preliminary data.</text>
</comment>
<evidence type="ECO:0000256" key="3">
    <source>
        <dbReference type="ARBA" id="ARBA00022676"/>
    </source>
</evidence>
<protein>
    <recommendedName>
        <fullName evidence="2">orotate phosphoribosyltransferase</fullName>
        <ecNumber evidence="2">2.4.2.10</ecNumber>
    </recommendedName>
</protein>